<reference evidence="4" key="1">
    <citation type="submission" date="2021-01" db="EMBL/GenBank/DDBJ databases">
        <title>Adiantum capillus-veneris genome.</title>
        <authorList>
            <person name="Fang Y."/>
            <person name="Liao Q."/>
        </authorList>
    </citation>
    <scope>NUCLEOTIDE SEQUENCE</scope>
    <source>
        <strain evidence="4">H3</strain>
        <tissue evidence="4">Leaf</tissue>
    </source>
</reference>
<feature type="compositionally biased region" description="Acidic residues" evidence="2">
    <location>
        <begin position="445"/>
        <end position="457"/>
    </location>
</feature>
<comment type="caution">
    <text evidence="4">The sequence shown here is derived from an EMBL/GenBank/DDBJ whole genome shotgun (WGS) entry which is preliminary data.</text>
</comment>
<dbReference type="EMBL" id="JABFUD020000019">
    <property type="protein sequence ID" value="KAI5065148.1"/>
    <property type="molecule type" value="Genomic_DNA"/>
</dbReference>
<protein>
    <recommendedName>
        <fullName evidence="1">Protein SDA1</fullName>
    </recommendedName>
</protein>
<dbReference type="InterPro" id="IPR016024">
    <property type="entry name" value="ARM-type_fold"/>
</dbReference>
<evidence type="ECO:0000256" key="1">
    <source>
        <dbReference type="RuleBase" id="RU365057"/>
    </source>
</evidence>
<dbReference type="GO" id="GO:0042273">
    <property type="term" value="P:ribosomal large subunit biogenesis"/>
    <property type="evidence" value="ECO:0007669"/>
    <property type="project" value="UniProtKB-UniRule"/>
</dbReference>
<keyword evidence="5" id="KW-1185">Reference proteome</keyword>
<name>A0A9D4UCT5_ADICA</name>
<dbReference type="GO" id="GO:0000055">
    <property type="term" value="P:ribosomal large subunit export from nucleus"/>
    <property type="evidence" value="ECO:0007669"/>
    <property type="project" value="UniProtKB-UniRule"/>
</dbReference>
<dbReference type="GO" id="GO:0015031">
    <property type="term" value="P:protein transport"/>
    <property type="evidence" value="ECO:0007669"/>
    <property type="project" value="UniProtKB-KW"/>
</dbReference>
<evidence type="ECO:0000256" key="2">
    <source>
        <dbReference type="SAM" id="MobiDB-lite"/>
    </source>
</evidence>
<feature type="domain" description="SDA1 N-terminal" evidence="3">
    <location>
        <begin position="24"/>
        <end position="388"/>
    </location>
</feature>
<feature type="region of interest" description="Disordered" evidence="2">
    <location>
        <begin position="545"/>
        <end position="573"/>
    </location>
</feature>
<gene>
    <name evidence="4" type="ORF">GOP47_0019843</name>
</gene>
<feature type="compositionally biased region" description="Basic and acidic residues" evidence="2">
    <location>
        <begin position="664"/>
        <end position="681"/>
    </location>
</feature>
<accession>A0A9D4UCT5</accession>
<feature type="compositionally biased region" description="Acidic residues" evidence="2">
    <location>
        <begin position="483"/>
        <end position="499"/>
    </location>
</feature>
<feature type="region of interest" description="Disordered" evidence="2">
    <location>
        <begin position="440"/>
        <end position="532"/>
    </location>
</feature>
<dbReference type="InterPro" id="IPR027312">
    <property type="entry name" value="Sda1"/>
</dbReference>
<keyword evidence="1" id="KW-0653">Protein transport</keyword>
<dbReference type="AlphaFoldDB" id="A0A9D4UCT5"/>
<evidence type="ECO:0000259" key="3">
    <source>
        <dbReference type="Pfam" id="PF08158"/>
    </source>
</evidence>
<comment type="subcellular location">
    <subcellularLocation>
        <location evidence="1">Nucleus</location>
        <location evidence="1">Nucleolus</location>
    </subcellularLocation>
</comment>
<feature type="region of interest" description="Disordered" evidence="2">
    <location>
        <begin position="657"/>
        <end position="741"/>
    </location>
</feature>
<proteinExistence type="inferred from homology"/>
<dbReference type="Proteomes" id="UP000886520">
    <property type="component" value="Chromosome 19"/>
</dbReference>
<dbReference type="Pfam" id="PF08158">
    <property type="entry name" value="SDA1_HEAT"/>
    <property type="match status" value="1"/>
</dbReference>
<keyword evidence="1" id="KW-0539">Nucleus</keyword>
<evidence type="ECO:0000313" key="5">
    <source>
        <dbReference type="Proteomes" id="UP000886520"/>
    </source>
</evidence>
<dbReference type="GO" id="GO:0005730">
    <property type="term" value="C:nucleolus"/>
    <property type="evidence" value="ECO:0007669"/>
    <property type="project" value="UniProtKB-SubCell"/>
</dbReference>
<dbReference type="OrthoDB" id="2196187at2759"/>
<dbReference type="SUPFAM" id="SSF48371">
    <property type="entry name" value="ARM repeat"/>
    <property type="match status" value="1"/>
</dbReference>
<keyword evidence="1" id="KW-0690">Ribosome biogenesis</keyword>
<dbReference type="InterPro" id="IPR012977">
    <property type="entry name" value="SDA1_N"/>
</dbReference>
<feature type="compositionally biased region" description="Polar residues" evidence="2">
    <location>
        <begin position="687"/>
        <end position="698"/>
    </location>
</feature>
<dbReference type="PANTHER" id="PTHR12730:SF0">
    <property type="entry name" value="PROTEIN SDA1 HOMOLOG"/>
    <property type="match status" value="1"/>
</dbReference>
<sequence>MASTSAVEECGGHMNLLALQSPTFFFKHLRHFPQQILGLLQSTGDSLQPVLRKHLTQALILLRNRQMIELVEILPVLMELQTLGDRVLRKLASLHIVHDVRRMNLKHRNEAKNRSLQNVLFKLLQDDKESRSKRSLIVLCELYRRKLWDDERTANAICAACFHPSSKILKATLSFLLGSEKMDEEDGESSEEEDEEHKPIVALSREAVYKAHHKGTTSSKRKKQAKLQRVMRGLKKQQRNQAEGALGSLPLQHLHDPQGFAEKLFSRLQISNERFEVKLMMMKVISRTIGLHRLIVLNFYPFLQKYVQPHQREITHVLAAAVQACHDMVPPDAVESLLRQLVNQFVHDRARPEVIAVGLNVVREMCMRMPLIMTRELLTDLALYKKSREKAVSSAARSIVGIFRQVNPSLLEKRDRGKGADLLRKPKSFGERLVQSNVPGVDLLAQEDTEESDEVQSDEGLISDSDDDSEDPKVKINELGCLSDEEEECKEEEGDEATSDSDIQGFASESDEEIDEVVSSSEEEALATESGLICEGVDKKELKRKSLEGEIGPMSKRSRIEGQNGETSNRSLRELKKLLVNQSQDDSKLAGENRQDGDGILSDLDFQRIKKLQAKKAARDALANAGIGKSRGKEELVKIPTSEYMNDRGVNPAMLEANVRKRREKEDRLASVRAGQEERLSYKARTSVKQNKTGGLSNRQKEKMKSLPLAAKLAKASKSRMQKSAKRRLTKQFRGKKAWKC</sequence>
<keyword evidence="1" id="KW-0813">Transport</keyword>
<organism evidence="4 5">
    <name type="scientific">Adiantum capillus-veneris</name>
    <name type="common">Maidenhair fern</name>
    <dbReference type="NCBI Taxonomy" id="13818"/>
    <lineage>
        <taxon>Eukaryota</taxon>
        <taxon>Viridiplantae</taxon>
        <taxon>Streptophyta</taxon>
        <taxon>Embryophyta</taxon>
        <taxon>Tracheophyta</taxon>
        <taxon>Polypodiopsida</taxon>
        <taxon>Polypodiidae</taxon>
        <taxon>Polypodiales</taxon>
        <taxon>Pteridineae</taxon>
        <taxon>Pteridaceae</taxon>
        <taxon>Vittarioideae</taxon>
        <taxon>Adiantum</taxon>
    </lineage>
</organism>
<comment type="similarity">
    <text evidence="1">Belongs to the SDA1 family.</text>
</comment>
<evidence type="ECO:0000313" key="4">
    <source>
        <dbReference type="EMBL" id="KAI5065148.1"/>
    </source>
</evidence>
<dbReference type="PANTHER" id="PTHR12730">
    <property type="entry name" value="HSDA/SDA1-RELATED"/>
    <property type="match status" value="1"/>
</dbReference>
<feature type="compositionally biased region" description="Basic residues" evidence="2">
    <location>
        <begin position="715"/>
        <end position="741"/>
    </location>
</feature>
<feature type="compositionally biased region" description="Acidic residues" evidence="2">
    <location>
        <begin position="509"/>
        <end position="526"/>
    </location>
</feature>
<comment type="function">
    <text evidence="1">Required for 60S pre-ribosomal subunits export to the cytoplasm.</text>
</comment>